<sequence length="182" mass="21959">MNYKALEVFYFFLEHYKVNPVADLEFKFEPSGSDDQSKRKSSLSFVKRIGVLTPSFNELYEVQNRFMTDLREMNVVYKIGFNYNAFNVLAPLYARYEKNVKEFRRLLKKYSSFNEVTEYYKKANNMLPDNVYETMKEDFSLFNDVTTKRLSEIKLCYPNWQIWDSEHPNWETINQLYKNAKK</sequence>
<proteinExistence type="predicted"/>
<keyword evidence="2" id="KW-1185">Reference proteome</keyword>
<dbReference type="Proteomes" id="UP000316733">
    <property type="component" value="Segment"/>
</dbReference>
<name>A0A4Y5JTE4_9CAUD</name>
<evidence type="ECO:0000313" key="1">
    <source>
        <dbReference type="EMBL" id="QCG75934.1"/>
    </source>
</evidence>
<protein>
    <submittedName>
        <fullName evidence="1">Uncharacterized protein</fullName>
    </submittedName>
</protein>
<organism evidence="1 2">
    <name type="scientific">Pseudomonas phage vB_PaeM_PA5oct</name>
    <dbReference type="NCBI Taxonomy" id="2163605"/>
    <lineage>
        <taxon>Viruses</taxon>
        <taxon>Duplodnaviria</taxon>
        <taxon>Heunggongvirae</taxon>
        <taxon>Uroviricota</taxon>
        <taxon>Caudoviricetes</taxon>
        <taxon>Arenbergviridae</taxon>
        <taxon>Wroclawvirus</taxon>
        <taxon>Wroclawvirus PA5oct</taxon>
    </lineage>
</organism>
<dbReference type="EMBL" id="MK797984">
    <property type="protein sequence ID" value="QCG75934.1"/>
    <property type="molecule type" value="Genomic_DNA"/>
</dbReference>
<accession>A0A4Y5JTE4</accession>
<gene>
    <name evidence="1" type="ORF">EST35_0051</name>
</gene>
<evidence type="ECO:0000313" key="2">
    <source>
        <dbReference type="Proteomes" id="UP000316733"/>
    </source>
</evidence>
<reference evidence="2" key="1">
    <citation type="journal article" date="2020" name="bioRxiv">
        <title>Integrative omics analysis of Pseudomonas aeruginosa virus PA5oct highlights the molecular complexity of jumbo phages.</title>
        <authorList>
            <person name="Lood C."/>
            <person name="Danis-Wlodarczyk K."/>
            <person name="Blasdel B.G."/>
            <person name="Jang H.B."/>
            <person name="Vandenheuvel D."/>
            <person name="Briers Y."/>
            <person name="Noben J.-P."/>
            <person name="van Noort V."/>
            <person name="Drulis-Kawa Z."/>
            <person name="Lavigne R."/>
        </authorList>
    </citation>
    <scope>NUCLEOTIDE SEQUENCE [LARGE SCALE GENOMIC DNA]</scope>
</reference>